<dbReference type="EMBL" id="CP024770">
    <property type="protein sequence ID" value="QGY32677.1"/>
    <property type="molecule type" value="Genomic_DNA"/>
</dbReference>
<dbReference type="AlphaFoldDB" id="A0A6B9GEH7"/>
<accession>A0A6B9GEH7</accession>
<keyword evidence="1" id="KW-0812">Transmembrane</keyword>
<protein>
    <submittedName>
        <fullName evidence="2">Uncharacterized protein</fullName>
    </submittedName>
</protein>
<keyword evidence="1" id="KW-1133">Transmembrane helix</keyword>
<keyword evidence="2" id="KW-0614">Plasmid</keyword>
<reference evidence="2 3" key="1">
    <citation type="submission" date="2017-11" db="EMBL/GenBank/DDBJ databases">
        <title>Genome sequence of Pantoea cypripedii NE1.</title>
        <authorList>
            <person name="Nascimento F.X."/>
        </authorList>
    </citation>
    <scope>NUCLEOTIDE SEQUENCE [LARGE SCALE GENOMIC DNA]</scope>
    <source>
        <strain evidence="2 3">NE1</strain>
        <plasmid evidence="3">pne1b</plasmid>
    </source>
</reference>
<dbReference type="Proteomes" id="UP000502005">
    <property type="component" value="Plasmid pNE1B"/>
</dbReference>
<organism evidence="2 3">
    <name type="scientific">Pantoea cypripedii</name>
    <name type="common">Pectobacterium cypripedii</name>
    <name type="synonym">Erwinia cypripedii</name>
    <dbReference type="NCBI Taxonomy" id="55209"/>
    <lineage>
        <taxon>Bacteria</taxon>
        <taxon>Pseudomonadati</taxon>
        <taxon>Pseudomonadota</taxon>
        <taxon>Gammaproteobacteria</taxon>
        <taxon>Enterobacterales</taxon>
        <taxon>Erwiniaceae</taxon>
        <taxon>Pantoea</taxon>
    </lineage>
</organism>
<name>A0A6B9GEH7_PANCY</name>
<sequence length="65" mass="7756">MRAFLKARFKDLIWTILGVWIPLTLIVIFGSTLYDIWPEYAWGATATFTVVIFIIDFIIIRKYWK</sequence>
<evidence type="ECO:0000256" key="1">
    <source>
        <dbReference type="SAM" id="Phobius"/>
    </source>
</evidence>
<evidence type="ECO:0000313" key="2">
    <source>
        <dbReference type="EMBL" id="QGY32677.1"/>
    </source>
</evidence>
<proteinExistence type="predicted"/>
<evidence type="ECO:0000313" key="3">
    <source>
        <dbReference type="Proteomes" id="UP000502005"/>
    </source>
</evidence>
<geneLocation type="plasmid" evidence="3">
    <name>pne1b</name>
</geneLocation>
<gene>
    <name evidence="2" type="ORF">CUN67_27420</name>
</gene>
<feature type="transmembrane region" description="Helical" evidence="1">
    <location>
        <begin position="40"/>
        <end position="60"/>
    </location>
</feature>
<feature type="transmembrane region" description="Helical" evidence="1">
    <location>
        <begin position="12"/>
        <end position="34"/>
    </location>
</feature>
<keyword evidence="1" id="KW-0472">Membrane</keyword>